<dbReference type="PANTHER" id="PTHR43690">
    <property type="entry name" value="NARDILYSIN"/>
    <property type="match status" value="1"/>
</dbReference>
<keyword evidence="10" id="KW-0809">Transit peptide</keyword>
<keyword evidence="9" id="KW-0862">Zinc</keyword>
<dbReference type="Proteomes" id="UP000593564">
    <property type="component" value="Unassembled WGS sequence"/>
</dbReference>
<evidence type="ECO:0000313" key="18">
    <source>
        <dbReference type="Proteomes" id="UP000593564"/>
    </source>
</evidence>
<evidence type="ECO:0000256" key="8">
    <source>
        <dbReference type="ARBA" id="ARBA00022801"/>
    </source>
</evidence>
<name>A0A7J7HU35_CAMSI</name>
<organism evidence="17 18">
    <name type="scientific">Camellia sinensis</name>
    <name type="common">Tea plant</name>
    <name type="synonym">Thea sinensis</name>
    <dbReference type="NCBI Taxonomy" id="4442"/>
    <lineage>
        <taxon>Eukaryota</taxon>
        <taxon>Viridiplantae</taxon>
        <taxon>Streptophyta</taxon>
        <taxon>Embryophyta</taxon>
        <taxon>Tracheophyta</taxon>
        <taxon>Spermatophyta</taxon>
        <taxon>Magnoliopsida</taxon>
        <taxon>eudicotyledons</taxon>
        <taxon>Gunneridae</taxon>
        <taxon>Pentapetalae</taxon>
        <taxon>asterids</taxon>
        <taxon>Ericales</taxon>
        <taxon>Theaceae</taxon>
        <taxon>Camellia</taxon>
    </lineage>
</organism>
<evidence type="ECO:0000256" key="10">
    <source>
        <dbReference type="ARBA" id="ARBA00022946"/>
    </source>
</evidence>
<sequence length="1282" mass="142665">MMAASACLTGSVPRVCCYTSCNNTGGGGGGGSGVVGVSRGDHQGYYSRSRSNLIIPPPRPSPSCPPPPFTRFATTRARACARTRPLPSSLPSPPRNITKQLPHIVINYLQLHNLFVCKCGQELMDRHLVGTSVIPGKGILQSLINCRLKQLCQSSINASLAYVGHAGGHVSDTLPGINKIIYIESVPSVSCSLFFENLHPELPSHPKLYRGQLRNGLRYLILPNKVPPNRFEAHMELHVGSIDEEDDEQGIAHMIEHVAFLGSKKREKLLGTGARSNAYTDFHHTVFHIHSPTCTKDSDGDLLPSVLDALNEIAFYPKFLASRVEKERRAILSELQMMNSIEYRVDCQLLQHLHSENKLSKRFPIGLEEQIKKWDVDKIRKFHERWYFPANATLYIVGDIDNISKTVYHIESVFERTGVENETAAAPTTPSAFGAMASFLVPKLAVGLAGNISHDRPAVSIEQPKNFKKERHAVRPPVKHNWSIPGNNEHAKPPQIFQHELLQNFSINMFCKIPVSKVRTYGDLCNVLMKRIFLSALHFRINTRYKSSNPPFTSIELDHSDSGREGCTVTTLTVNAEPNNWQSAIKVAVQEVRRLKEFGVTKGELARYMDALLKDSEQLAAMIDNVSSVDNLDFIMESDALGHTVMDQRQGHESLVAVAGTVTLEEVNSIGAKVLEFVSDFGKPSAPVPAAIVACVPKKVHVDGIGETEFGITPSEITTALRAGLEEPIEPEPELEVPKELISSSQLQELRFQRLPSFISVSPEANVTKIYDKETGITQRRLSNGIPVNYKVSRNEARGGVMRLIVGGGRAAEMSNSRGAVVLGVRTLSEGGRVGNFSREQVELFCVNHLINCSLESTEEFICMEFRFTLRDNGMRAAFQLLHMVLEHSVWLDDAFDRARQLYLSYYRSIPKSLERSTAHKLMLAMLNGDERFVEPTPQSLENLTLESVRDAVMNQFVGDNMEVSIVGDFSEEDIESCILDYLGTVRATRGFETTREFSPIIFRPFPSDLQFQQVFLKDTDERACAYIAGPAPNRWGFTAGGEDLFDSIRNIPVDCEEQSKSEESPVDRKDAHNNLQGRFRCHPLFFAITMGLLAEIINSRLFTTVRDSLGLTYDVSFELNLFDRLKLGWYVISVTSTPGKVYKAVDACKNVLRGLHSNKIAQRELDRAKRTLLMRHEAETKSNAYWLGLLAHLQAASVPRKDISCIKDLTLLYEAATVTDIYLAYEQLKIDESSLYSCIGIAGAQSGEEISAYLEEEQSVDGIHGVIPLGRGLSTMTRPTT</sequence>
<reference evidence="17 18" key="2">
    <citation type="submission" date="2020-07" db="EMBL/GenBank/DDBJ databases">
        <title>Genome assembly of wild tea tree DASZ reveals pedigree and selection history of tea varieties.</title>
        <authorList>
            <person name="Zhang W."/>
        </authorList>
    </citation>
    <scope>NUCLEOTIDE SEQUENCE [LARGE SCALE GENOMIC DNA]</scope>
    <source>
        <strain evidence="18">cv. G240</strain>
        <tissue evidence="17">Leaf</tissue>
    </source>
</reference>
<dbReference type="InterPro" id="IPR011249">
    <property type="entry name" value="Metalloenz_LuxS/M16"/>
</dbReference>
<evidence type="ECO:0000259" key="15">
    <source>
        <dbReference type="Pfam" id="PF00675"/>
    </source>
</evidence>
<keyword evidence="4" id="KW-0150">Chloroplast</keyword>
<dbReference type="Gene3D" id="3.30.830.10">
    <property type="entry name" value="Metalloenzyme, LuxS/M16 peptidase-like"/>
    <property type="match status" value="4"/>
</dbReference>
<dbReference type="FunFam" id="3.30.830.10:FF:000040">
    <property type="entry name" value="Stromal processing peptidase, chloroplastic"/>
    <property type="match status" value="1"/>
</dbReference>
<dbReference type="InterPro" id="IPR007863">
    <property type="entry name" value="Peptidase_M16_C"/>
</dbReference>
<evidence type="ECO:0000256" key="3">
    <source>
        <dbReference type="ARBA" id="ARBA00007261"/>
    </source>
</evidence>
<dbReference type="GO" id="GO:0046872">
    <property type="term" value="F:metal ion binding"/>
    <property type="evidence" value="ECO:0007669"/>
    <property type="project" value="UniProtKB-KW"/>
</dbReference>
<dbReference type="SUPFAM" id="SSF63411">
    <property type="entry name" value="LuxS/MPP-like metallohydrolase"/>
    <property type="match status" value="3"/>
</dbReference>
<evidence type="ECO:0000256" key="9">
    <source>
        <dbReference type="ARBA" id="ARBA00022833"/>
    </source>
</evidence>
<gene>
    <name evidence="17" type="ORF">HYC85_008995</name>
</gene>
<comment type="similarity">
    <text evidence="3">Belongs to the peptidase M16 family.</text>
</comment>
<dbReference type="InterPro" id="IPR050626">
    <property type="entry name" value="Peptidase_M16"/>
</dbReference>
<feature type="domain" description="Peptidase M16 C-terminal" evidence="16">
    <location>
        <begin position="943"/>
        <end position="1173"/>
    </location>
</feature>
<keyword evidence="7" id="KW-0479">Metal-binding</keyword>
<accession>A0A7J7HU35</accession>
<keyword evidence="11" id="KW-0482">Metalloprotease</keyword>
<keyword evidence="6" id="KW-0645">Protease</keyword>
<evidence type="ECO:0000256" key="12">
    <source>
        <dbReference type="ARBA" id="ARBA00056021"/>
    </source>
</evidence>
<evidence type="ECO:0000256" key="7">
    <source>
        <dbReference type="ARBA" id="ARBA00022723"/>
    </source>
</evidence>
<keyword evidence="5" id="KW-0934">Plastid</keyword>
<reference evidence="18" key="1">
    <citation type="journal article" date="2020" name="Nat. Commun.">
        <title>Genome assembly of wild tea tree DASZ reveals pedigree and selection history of tea varieties.</title>
        <authorList>
            <person name="Zhang W."/>
            <person name="Zhang Y."/>
            <person name="Qiu H."/>
            <person name="Guo Y."/>
            <person name="Wan H."/>
            <person name="Zhang X."/>
            <person name="Scossa F."/>
            <person name="Alseekh S."/>
            <person name="Zhang Q."/>
            <person name="Wang P."/>
            <person name="Xu L."/>
            <person name="Schmidt M.H."/>
            <person name="Jia X."/>
            <person name="Li D."/>
            <person name="Zhu A."/>
            <person name="Guo F."/>
            <person name="Chen W."/>
            <person name="Ni D."/>
            <person name="Usadel B."/>
            <person name="Fernie A.R."/>
            <person name="Wen W."/>
        </authorList>
    </citation>
    <scope>NUCLEOTIDE SEQUENCE [LARGE SCALE GENOMIC DNA]</scope>
    <source>
        <strain evidence="18">cv. G240</strain>
    </source>
</reference>
<dbReference type="GO" id="GO:0009570">
    <property type="term" value="C:chloroplast stroma"/>
    <property type="evidence" value="ECO:0007669"/>
    <property type="project" value="UniProtKB-SubCell"/>
</dbReference>
<feature type="domain" description="Peptidase M16 N-terminal" evidence="15">
    <location>
        <begin position="233"/>
        <end position="355"/>
    </location>
</feature>
<evidence type="ECO:0000256" key="4">
    <source>
        <dbReference type="ARBA" id="ARBA00022528"/>
    </source>
</evidence>
<dbReference type="GO" id="GO:0008237">
    <property type="term" value="F:metallopeptidase activity"/>
    <property type="evidence" value="ECO:0007669"/>
    <property type="project" value="UniProtKB-KW"/>
</dbReference>
<comment type="caution">
    <text evidence="17">The sequence shown here is derived from an EMBL/GenBank/DDBJ whole genome shotgun (WGS) entry which is preliminary data.</text>
</comment>
<evidence type="ECO:0000256" key="2">
    <source>
        <dbReference type="ARBA" id="ARBA00004470"/>
    </source>
</evidence>
<dbReference type="FunFam" id="3.30.830.10:FF:000025">
    <property type="entry name" value="Stromal processing peptidase chloroplastic"/>
    <property type="match status" value="1"/>
</dbReference>
<evidence type="ECO:0000256" key="5">
    <source>
        <dbReference type="ARBA" id="ARBA00022640"/>
    </source>
</evidence>
<dbReference type="InterPro" id="IPR011765">
    <property type="entry name" value="Pept_M16_N"/>
</dbReference>
<comment type="function">
    <text evidence="12">Cleaves presequences (transit peptides) from chloroplastic protein precursors. Initially recognizes a precursor by binding to the C-terminus of its transit peptide and then removes the transit peptide in a single endoproteolytic step. In a next step, pursues the cleavage of transit peptide to a subfragment form.</text>
</comment>
<proteinExistence type="inferred from homology"/>
<evidence type="ECO:0000313" key="17">
    <source>
        <dbReference type="EMBL" id="KAF5956139.1"/>
    </source>
</evidence>
<evidence type="ECO:0000256" key="14">
    <source>
        <dbReference type="ARBA" id="ARBA00077219"/>
    </source>
</evidence>
<dbReference type="Pfam" id="PF05193">
    <property type="entry name" value="Peptidase_M16_C"/>
    <property type="match status" value="3"/>
</dbReference>
<evidence type="ECO:0000256" key="6">
    <source>
        <dbReference type="ARBA" id="ARBA00022670"/>
    </source>
</evidence>
<evidence type="ECO:0000256" key="13">
    <source>
        <dbReference type="ARBA" id="ARBA00074130"/>
    </source>
</evidence>
<dbReference type="Pfam" id="PF00675">
    <property type="entry name" value="Peptidase_M16"/>
    <property type="match status" value="1"/>
</dbReference>
<feature type="domain" description="Peptidase M16 C-terminal" evidence="16">
    <location>
        <begin position="446"/>
        <end position="612"/>
    </location>
</feature>
<keyword evidence="8" id="KW-0378">Hydrolase</keyword>
<dbReference type="FunFam" id="3.30.830.10:FF:000033">
    <property type="entry name" value="Stromal processing peptidase, chloroplastic"/>
    <property type="match status" value="1"/>
</dbReference>
<dbReference type="EMBL" id="JACBKZ010000003">
    <property type="protein sequence ID" value="KAF5956139.1"/>
    <property type="molecule type" value="Genomic_DNA"/>
</dbReference>
<keyword evidence="18" id="KW-1185">Reference proteome</keyword>
<comment type="cofactor">
    <cofactor evidence="1">
        <name>Zn(2+)</name>
        <dbReference type="ChEBI" id="CHEBI:29105"/>
    </cofactor>
</comment>
<feature type="domain" description="Peptidase M16 C-terminal" evidence="16">
    <location>
        <begin position="374"/>
        <end position="402"/>
    </location>
</feature>
<dbReference type="GO" id="GO:0006508">
    <property type="term" value="P:proteolysis"/>
    <property type="evidence" value="ECO:0007669"/>
    <property type="project" value="UniProtKB-KW"/>
</dbReference>
<evidence type="ECO:0000256" key="11">
    <source>
        <dbReference type="ARBA" id="ARBA00023049"/>
    </source>
</evidence>
<dbReference type="PANTHER" id="PTHR43690:SF33">
    <property type="entry name" value="STROMAL PROCESSING PEPTIDASE, CHLOROPLASTIC"/>
    <property type="match status" value="1"/>
</dbReference>
<protein>
    <recommendedName>
        <fullName evidence="13">Stromal processing peptidase, chloroplastic</fullName>
    </recommendedName>
    <alternativeName>
        <fullName evidence="14">Chloroplast processing enzyme</fullName>
    </alternativeName>
</protein>
<comment type="subcellular location">
    <subcellularLocation>
        <location evidence="2">Plastid</location>
        <location evidence="2">Chloroplast stroma</location>
    </subcellularLocation>
</comment>
<evidence type="ECO:0000259" key="16">
    <source>
        <dbReference type="Pfam" id="PF05193"/>
    </source>
</evidence>
<evidence type="ECO:0000256" key="1">
    <source>
        <dbReference type="ARBA" id="ARBA00001947"/>
    </source>
</evidence>